<keyword evidence="2" id="KW-1185">Reference proteome</keyword>
<comment type="caution">
    <text evidence="1">The sequence shown here is derived from an EMBL/GenBank/DDBJ whole genome shotgun (WGS) entry which is preliminary data.</text>
</comment>
<proteinExistence type="predicted"/>
<protein>
    <submittedName>
        <fullName evidence="1">Uncharacterized protein</fullName>
    </submittedName>
</protein>
<dbReference type="EMBL" id="BQNB010012853">
    <property type="protein sequence ID" value="GJT08721.1"/>
    <property type="molecule type" value="Genomic_DNA"/>
</dbReference>
<evidence type="ECO:0000313" key="2">
    <source>
        <dbReference type="Proteomes" id="UP001151760"/>
    </source>
</evidence>
<sequence>MDSESTSSQQSQKLPPSSKVNFKCEDGIISFNNAVALLEHLNEFYRPMLSFLSNCCISKALTLQPSVIYVEYLKEFWYTAKVDEATKTITFSLSWCDKSLTFTQDKFISAIGLPICKDVVPLAPKETVRAGLVSLGLIDKDKPTLSSIVLVNSSPLKIKYFTPIWRLFMQYIVKFLGGMQGSHDQMNLNQQTIAYCLIWGLEIDIGAIIFSDLIHKLQNGKKNRESNICYTRFLSLIFEKFLGEKYISNDLTFVKPHTISAASF</sequence>
<organism evidence="1 2">
    <name type="scientific">Tanacetum coccineum</name>
    <dbReference type="NCBI Taxonomy" id="301880"/>
    <lineage>
        <taxon>Eukaryota</taxon>
        <taxon>Viridiplantae</taxon>
        <taxon>Streptophyta</taxon>
        <taxon>Embryophyta</taxon>
        <taxon>Tracheophyta</taxon>
        <taxon>Spermatophyta</taxon>
        <taxon>Magnoliopsida</taxon>
        <taxon>eudicotyledons</taxon>
        <taxon>Gunneridae</taxon>
        <taxon>Pentapetalae</taxon>
        <taxon>asterids</taxon>
        <taxon>campanulids</taxon>
        <taxon>Asterales</taxon>
        <taxon>Asteraceae</taxon>
        <taxon>Asteroideae</taxon>
        <taxon>Anthemideae</taxon>
        <taxon>Anthemidinae</taxon>
        <taxon>Tanacetum</taxon>
    </lineage>
</organism>
<reference evidence="1" key="2">
    <citation type="submission" date="2022-01" db="EMBL/GenBank/DDBJ databases">
        <authorList>
            <person name="Yamashiro T."/>
            <person name="Shiraishi A."/>
            <person name="Satake H."/>
            <person name="Nakayama K."/>
        </authorList>
    </citation>
    <scope>NUCLEOTIDE SEQUENCE</scope>
</reference>
<name>A0ABQ5B1B9_9ASTR</name>
<evidence type="ECO:0000313" key="1">
    <source>
        <dbReference type="EMBL" id="GJT08721.1"/>
    </source>
</evidence>
<dbReference type="Proteomes" id="UP001151760">
    <property type="component" value="Unassembled WGS sequence"/>
</dbReference>
<gene>
    <name evidence="1" type="ORF">Tco_0843183</name>
</gene>
<accession>A0ABQ5B1B9</accession>
<reference evidence="1" key="1">
    <citation type="journal article" date="2022" name="Int. J. Mol. Sci.">
        <title>Draft Genome of Tanacetum Coccineum: Genomic Comparison of Closely Related Tanacetum-Family Plants.</title>
        <authorList>
            <person name="Yamashiro T."/>
            <person name="Shiraishi A."/>
            <person name="Nakayama K."/>
            <person name="Satake H."/>
        </authorList>
    </citation>
    <scope>NUCLEOTIDE SEQUENCE</scope>
</reference>